<evidence type="ECO:0000256" key="3">
    <source>
        <dbReference type="ARBA" id="ARBA00038054"/>
    </source>
</evidence>
<dbReference type="PANTHER" id="PTHR43567">
    <property type="entry name" value="FLAVOREDOXIN-RELATED-RELATED"/>
    <property type="match status" value="1"/>
</dbReference>
<dbReference type="InterPro" id="IPR012349">
    <property type="entry name" value="Split_barrel_FMN-bd"/>
</dbReference>
<proteinExistence type="inferred from homology"/>
<dbReference type="Proteomes" id="UP000002593">
    <property type="component" value="Chromosome"/>
</dbReference>
<name>A2BK68_HYPBU</name>
<dbReference type="KEGG" id="hbu:Hbut_0517"/>
<evidence type="ECO:0000313" key="5">
    <source>
        <dbReference type="EMBL" id="ABM80379.1"/>
    </source>
</evidence>
<dbReference type="AlphaFoldDB" id="A2BK68"/>
<evidence type="ECO:0000313" key="6">
    <source>
        <dbReference type="Proteomes" id="UP000002593"/>
    </source>
</evidence>
<dbReference type="EnsemblBacteria" id="ABM80379">
    <property type="protein sequence ID" value="ABM80379"/>
    <property type="gene ID" value="Hbut_0517"/>
</dbReference>
<evidence type="ECO:0000259" key="4">
    <source>
        <dbReference type="SMART" id="SM00903"/>
    </source>
</evidence>
<dbReference type="GO" id="GO:0010181">
    <property type="term" value="F:FMN binding"/>
    <property type="evidence" value="ECO:0007669"/>
    <property type="project" value="InterPro"/>
</dbReference>
<organism evidence="5 6">
    <name type="scientific">Hyperthermus butylicus (strain DSM 5456 / JCM 9403 / PLM1-5)</name>
    <dbReference type="NCBI Taxonomy" id="415426"/>
    <lineage>
        <taxon>Archaea</taxon>
        <taxon>Thermoproteota</taxon>
        <taxon>Thermoprotei</taxon>
        <taxon>Desulfurococcales</taxon>
        <taxon>Pyrodictiaceae</taxon>
        <taxon>Hyperthermus</taxon>
    </lineage>
</organism>
<gene>
    <name evidence="5" type="ordered locus">Hbut_0517</name>
</gene>
<accession>A2BK68</accession>
<dbReference type="Gene3D" id="2.30.110.10">
    <property type="entry name" value="Electron Transport, Fmn-binding Protein, Chain A"/>
    <property type="match status" value="1"/>
</dbReference>
<dbReference type="PANTHER" id="PTHR43567:SF1">
    <property type="entry name" value="FLAVOREDOXIN"/>
    <property type="match status" value="1"/>
</dbReference>
<protein>
    <submittedName>
        <fullName evidence="5">Universally conserved protein</fullName>
    </submittedName>
</protein>
<feature type="domain" description="Flavin reductase like" evidence="4">
    <location>
        <begin position="17"/>
        <end position="165"/>
    </location>
</feature>
<dbReference type="Pfam" id="PF01613">
    <property type="entry name" value="Flavin_Reduct"/>
    <property type="match status" value="1"/>
</dbReference>
<evidence type="ECO:0000256" key="1">
    <source>
        <dbReference type="ARBA" id="ARBA00001917"/>
    </source>
</evidence>
<dbReference type="eggNOG" id="arCOG02017">
    <property type="taxonomic scope" value="Archaea"/>
</dbReference>
<comment type="cofactor">
    <cofactor evidence="1">
        <name>FMN</name>
        <dbReference type="ChEBI" id="CHEBI:58210"/>
    </cofactor>
</comment>
<comment type="similarity">
    <text evidence="3">Belongs to the flavoredoxin family.</text>
</comment>
<dbReference type="STRING" id="415426.Hbut_0517"/>
<dbReference type="HOGENOM" id="CLU_059021_5_3_2"/>
<dbReference type="EMBL" id="CP000493">
    <property type="protein sequence ID" value="ABM80379.1"/>
    <property type="molecule type" value="Genomic_DNA"/>
</dbReference>
<evidence type="ECO:0000256" key="2">
    <source>
        <dbReference type="ARBA" id="ARBA00022630"/>
    </source>
</evidence>
<dbReference type="SMART" id="SM00903">
    <property type="entry name" value="Flavin_Reduct"/>
    <property type="match status" value="1"/>
</dbReference>
<keyword evidence="2" id="KW-0285">Flavoprotein</keyword>
<reference evidence="5 6" key="1">
    <citation type="journal article" date="2007" name="Archaea">
        <title>The genome of Hyperthermus butylicus: a sulfur-reducing, peptide fermenting, neutrophilic Crenarchaeote growing up to 108 degrees C.</title>
        <authorList>
            <person name="Brugger K."/>
            <person name="Chen L."/>
            <person name="Stark M."/>
            <person name="Zibat A."/>
            <person name="Redder P."/>
            <person name="Ruepp A."/>
            <person name="Awayez M."/>
            <person name="She Q."/>
            <person name="Garrett R.A."/>
            <person name="Klenk H.P."/>
        </authorList>
    </citation>
    <scope>NUCLEOTIDE SEQUENCE [LARGE SCALE GENOMIC DNA]</scope>
    <source>
        <strain evidence="6">DSM 5456 / JCM 9403 / PLM1-5</strain>
    </source>
</reference>
<keyword evidence="6" id="KW-1185">Reference proteome</keyword>
<dbReference type="InterPro" id="IPR002563">
    <property type="entry name" value="Flavin_Rdtase-like_dom"/>
</dbReference>
<dbReference type="SUPFAM" id="SSF50475">
    <property type="entry name" value="FMN-binding split barrel"/>
    <property type="match status" value="1"/>
</dbReference>
<dbReference type="InterPro" id="IPR052174">
    <property type="entry name" value="Flavoredoxin"/>
</dbReference>
<sequence length="197" mass="21554">MPGVPGGYVEAGDKWYYILHPRPAYILVTEYGGRVNFMAASWVMPLSEDPPRIVAALDKASFTMELILSSKAFTVNVLTIDHVDFIYAAGTTSGRRVDKLAVLGAEISRDTVTGVPRLSKPRPIGVIEASVYRVYSDVAEDVHLIVADVVAAYADPEFFNEKYGWDLRKARIAIHAAGRAFTIPGGLYIAKKLAAKH</sequence>